<dbReference type="Pfam" id="PF10612">
    <property type="entry name" value="Spore-coat_CotZ"/>
    <property type="match status" value="1"/>
</dbReference>
<keyword evidence="1" id="KW-0167">Capsid protein</keyword>
<keyword evidence="1" id="KW-0946">Virion</keyword>
<protein>
    <submittedName>
        <fullName evidence="1">Spore coat protein</fullName>
    </submittedName>
</protein>
<gene>
    <name evidence="1" type="ORF">MUO14_20980</name>
</gene>
<accession>A0ABY4GXQ9</accession>
<evidence type="ECO:0000313" key="1">
    <source>
        <dbReference type="EMBL" id="UOQ92854.1"/>
    </source>
</evidence>
<dbReference type="InterPro" id="IPR019593">
    <property type="entry name" value="Spore_coat_protein_Z/Y"/>
</dbReference>
<dbReference type="Proteomes" id="UP000831880">
    <property type="component" value="Chromosome"/>
</dbReference>
<proteinExistence type="predicted"/>
<name>A0ABY4GXQ9_9BACI</name>
<keyword evidence="2" id="KW-1185">Reference proteome</keyword>
<dbReference type="EMBL" id="CP095074">
    <property type="protein sequence ID" value="UOQ92854.1"/>
    <property type="molecule type" value="Genomic_DNA"/>
</dbReference>
<organism evidence="1 2">
    <name type="scientific">Halobacillus shinanisalinarum</name>
    <dbReference type="NCBI Taxonomy" id="2932258"/>
    <lineage>
        <taxon>Bacteria</taxon>
        <taxon>Bacillati</taxon>
        <taxon>Bacillota</taxon>
        <taxon>Bacilli</taxon>
        <taxon>Bacillales</taxon>
        <taxon>Bacillaceae</taxon>
        <taxon>Halobacillus</taxon>
    </lineage>
</organism>
<evidence type="ECO:0000313" key="2">
    <source>
        <dbReference type="Proteomes" id="UP000831880"/>
    </source>
</evidence>
<reference evidence="1 2" key="1">
    <citation type="submission" date="2022-04" db="EMBL/GenBank/DDBJ databases">
        <title>Halobacillus sp. isolated from saltern.</title>
        <authorList>
            <person name="Won M."/>
            <person name="Lee C.-M."/>
            <person name="Woen H.-Y."/>
            <person name="Kwon S.-W."/>
        </authorList>
    </citation>
    <scope>NUCLEOTIDE SEQUENCE [LARGE SCALE GENOMIC DNA]</scope>
    <source>
        <strain evidence="1 2">SSTM10-2</strain>
    </source>
</reference>
<dbReference type="RefSeq" id="WP_244752458.1">
    <property type="nucleotide sequence ID" value="NZ_CP095074.1"/>
</dbReference>
<sequence length="167" mass="18334">MGCKEKEREKDYDFDKCDFENCVCDILRDIKAAQDEVAGDNCCDYGCKQSIDDLVGGAMGGNGRDTIPVILYCEGTCKPFKGFGGKRCEDDFNNFDVKESFFFRVKDVDDDCCATLELLLSPETGSDCGCECPAEQETRDLSATGICITVDLKCFCHVTCLPAISAL</sequence>